<keyword evidence="2" id="KW-1185">Reference proteome</keyword>
<dbReference type="KEGG" id="rml:FF011L_26710"/>
<dbReference type="Proteomes" id="UP000320672">
    <property type="component" value="Chromosome"/>
</dbReference>
<evidence type="ECO:0000313" key="1">
    <source>
        <dbReference type="EMBL" id="QDS93895.1"/>
    </source>
</evidence>
<name>A0A517MG83_9BACT</name>
<gene>
    <name evidence="1" type="ORF">FF011L_26710</name>
</gene>
<reference evidence="1 2" key="1">
    <citation type="submission" date="2019-02" db="EMBL/GenBank/DDBJ databases">
        <title>Deep-cultivation of Planctomycetes and their phenomic and genomic characterization uncovers novel biology.</title>
        <authorList>
            <person name="Wiegand S."/>
            <person name="Jogler M."/>
            <person name="Boedeker C."/>
            <person name="Pinto D."/>
            <person name="Vollmers J."/>
            <person name="Rivas-Marin E."/>
            <person name="Kohn T."/>
            <person name="Peeters S.H."/>
            <person name="Heuer A."/>
            <person name="Rast P."/>
            <person name="Oberbeckmann S."/>
            <person name="Bunk B."/>
            <person name="Jeske O."/>
            <person name="Meyerdierks A."/>
            <person name="Storesund J.E."/>
            <person name="Kallscheuer N."/>
            <person name="Luecker S."/>
            <person name="Lage O.M."/>
            <person name="Pohl T."/>
            <person name="Merkel B.J."/>
            <person name="Hornburger P."/>
            <person name="Mueller R.-W."/>
            <person name="Bruemmer F."/>
            <person name="Labrenz M."/>
            <person name="Spormann A.M."/>
            <person name="Op den Camp H."/>
            <person name="Overmann J."/>
            <person name="Amann R."/>
            <person name="Jetten M.S.M."/>
            <person name="Mascher T."/>
            <person name="Medema M.H."/>
            <person name="Devos D.P."/>
            <person name="Kaster A.-K."/>
            <person name="Ovreas L."/>
            <person name="Rohde M."/>
            <person name="Galperin M.Y."/>
            <person name="Jogler C."/>
        </authorList>
    </citation>
    <scope>NUCLEOTIDE SEQUENCE [LARGE SCALE GENOMIC DNA]</scope>
    <source>
        <strain evidence="1 2">FF011L</strain>
    </source>
</reference>
<evidence type="ECO:0000313" key="2">
    <source>
        <dbReference type="Proteomes" id="UP000320672"/>
    </source>
</evidence>
<organism evidence="1 2">
    <name type="scientific">Roseimaritima multifibrata</name>
    <dbReference type="NCBI Taxonomy" id="1930274"/>
    <lineage>
        <taxon>Bacteria</taxon>
        <taxon>Pseudomonadati</taxon>
        <taxon>Planctomycetota</taxon>
        <taxon>Planctomycetia</taxon>
        <taxon>Pirellulales</taxon>
        <taxon>Pirellulaceae</taxon>
        <taxon>Roseimaritima</taxon>
    </lineage>
</organism>
<dbReference type="EMBL" id="CP036262">
    <property type="protein sequence ID" value="QDS93895.1"/>
    <property type="molecule type" value="Genomic_DNA"/>
</dbReference>
<protein>
    <submittedName>
        <fullName evidence="1">Uncharacterized protein</fullName>
    </submittedName>
</protein>
<dbReference type="AlphaFoldDB" id="A0A517MG83"/>
<proteinExistence type="predicted"/>
<accession>A0A517MG83</accession>
<sequence length="142" mass="15453">MVAVQESPFLEAGFCKFEHHREACTPSAVPLGFAMTHAGCRNRGFEWVSRSQVAPMLGCEILEHQQNVAVFSQALASGSGLGSEFFNRDFKCSVGVLVRFGLPDLKQAPFALALNALGHLLENIGRFVELKRPCRVVGFATA</sequence>